<feature type="transmembrane region" description="Helical" evidence="1">
    <location>
        <begin position="56"/>
        <end position="74"/>
    </location>
</feature>
<evidence type="ECO:0000313" key="3">
    <source>
        <dbReference type="Proteomes" id="UP001212823"/>
    </source>
</evidence>
<proteinExistence type="predicted"/>
<accession>A0AAP3Q2L7</accession>
<keyword evidence="1" id="KW-0812">Transmembrane</keyword>
<evidence type="ECO:0000256" key="1">
    <source>
        <dbReference type="SAM" id="Phobius"/>
    </source>
</evidence>
<reference evidence="2" key="1">
    <citation type="submission" date="2023-01" db="EMBL/GenBank/DDBJ databases">
        <title>Human gut microbiome strain richness.</title>
        <authorList>
            <person name="Chen-Liaw A."/>
        </authorList>
    </citation>
    <scope>NUCLEOTIDE SEQUENCE</scope>
    <source>
        <strain evidence="2">1001283st1_D2_1001283B150209_150212</strain>
    </source>
</reference>
<feature type="transmembrane region" description="Helical" evidence="1">
    <location>
        <begin position="112"/>
        <end position="129"/>
    </location>
</feature>
<comment type="caution">
    <text evidence="2">The sequence shown here is derived from an EMBL/GenBank/DDBJ whole genome shotgun (WGS) entry which is preliminary data.</text>
</comment>
<organism evidence="2 3">
    <name type="scientific">Agathobacter rectalis</name>
    <dbReference type="NCBI Taxonomy" id="39491"/>
    <lineage>
        <taxon>Bacteria</taxon>
        <taxon>Bacillati</taxon>
        <taxon>Bacillota</taxon>
        <taxon>Clostridia</taxon>
        <taxon>Lachnospirales</taxon>
        <taxon>Lachnospiraceae</taxon>
        <taxon>Agathobacter</taxon>
    </lineage>
</organism>
<dbReference type="EMBL" id="JAQLYE010000012">
    <property type="protein sequence ID" value="MDB8017995.1"/>
    <property type="molecule type" value="Genomic_DNA"/>
</dbReference>
<protein>
    <submittedName>
        <fullName evidence="2">Uncharacterized protein</fullName>
    </submittedName>
</protein>
<feature type="transmembrane region" description="Helical" evidence="1">
    <location>
        <begin position="86"/>
        <end position="106"/>
    </location>
</feature>
<keyword evidence="1" id="KW-1133">Transmembrane helix</keyword>
<dbReference type="Proteomes" id="UP001212823">
    <property type="component" value="Unassembled WGS sequence"/>
</dbReference>
<feature type="transmembrane region" description="Helical" evidence="1">
    <location>
        <begin position="6"/>
        <end position="24"/>
    </location>
</feature>
<gene>
    <name evidence="2" type="ORF">PNE45_08105</name>
</gene>
<dbReference type="RefSeq" id="WP_306775525.1">
    <property type="nucleotide sequence ID" value="NZ_JADPAO010000012.1"/>
</dbReference>
<name>A0AAP3Q2L7_9FIRM</name>
<feature type="transmembrane region" description="Helical" evidence="1">
    <location>
        <begin position="31"/>
        <end position="50"/>
    </location>
</feature>
<keyword evidence="1" id="KW-0472">Membrane</keyword>
<dbReference type="AlphaFoldDB" id="A0AAP3Q2L7"/>
<sequence>MERILLFCGVWIIIVPILFQNSYFEEHKKYTLSMQIIGFFAFLMGILHFFNIVKNGHYLDVVLFCVLFVLVGKLSYDKIKNENAKIIRTACCISITLEILSLVIVVQDIREVASAIVILTCSLIALSVFQKRNIAE</sequence>
<evidence type="ECO:0000313" key="2">
    <source>
        <dbReference type="EMBL" id="MDB8017995.1"/>
    </source>
</evidence>